<dbReference type="RefSeq" id="WP_204446052.1">
    <property type="nucleotide sequence ID" value="NZ_JACJKY010000008.1"/>
</dbReference>
<proteinExistence type="predicted"/>
<dbReference type="SFLD" id="SFLDS00003">
    <property type="entry name" value="Haloacid_Dehalogenase"/>
    <property type="match status" value="1"/>
</dbReference>
<dbReference type="Proteomes" id="UP000774750">
    <property type="component" value="Unassembled WGS sequence"/>
</dbReference>
<sequence length="220" mass="23960">MDTNKKAVLFDLDGTLIDSKPGIFNAIDYTMEQLHLPMLSEETKDRFIGPSIGTSFRDVCGFDEETVQTAITLFRTYYKAQGMFECALYPQLDALIRLLRSQGKMIALATKKPEVFAIEILKKLGVFDLFDVVCGADYADTSAHKTYIIERAVEACGCPKEACVLLGDTRFDCIGAGEAGIECIGVAYGYGTVEELQEHGAVSIAADASELAQILCGVLL</sequence>
<dbReference type="PANTHER" id="PTHR43434">
    <property type="entry name" value="PHOSPHOGLYCOLATE PHOSPHATASE"/>
    <property type="match status" value="1"/>
</dbReference>
<dbReference type="InterPro" id="IPR050155">
    <property type="entry name" value="HAD-like_hydrolase_sf"/>
</dbReference>
<dbReference type="SUPFAM" id="SSF56784">
    <property type="entry name" value="HAD-like"/>
    <property type="match status" value="1"/>
</dbReference>
<organism evidence="1 2">
    <name type="scientific">Merdimmobilis hominis</name>
    <dbReference type="NCBI Taxonomy" id="2897707"/>
    <lineage>
        <taxon>Bacteria</taxon>
        <taxon>Bacillati</taxon>
        <taxon>Bacillota</taxon>
        <taxon>Clostridia</taxon>
        <taxon>Eubacteriales</taxon>
        <taxon>Oscillospiraceae</taxon>
        <taxon>Merdimmobilis</taxon>
    </lineage>
</organism>
<evidence type="ECO:0000313" key="2">
    <source>
        <dbReference type="Proteomes" id="UP000774750"/>
    </source>
</evidence>
<dbReference type="AlphaFoldDB" id="A0A938X7Y8"/>
<dbReference type="InterPro" id="IPR023214">
    <property type="entry name" value="HAD_sf"/>
</dbReference>
<dbReference type="Gene3D" id="3.40.50.1000">
    <property type="entry name" value="HAD superfamily/HAD-like"/>
    <property type="match status" value="1"/>
</dbReference>
<reference evidence="1" key="2">
    <citation type="journal article" date="2021" name="Sci. Rep.">
        <title>The distribution of antibiotic resistance genes in chicken gut microbiota commensals.</title>
        <authorList>
            <person name="Juricova H."/>
            <person name="Matiasovicova J."/>
            <person name="Kubasova T."/>
            <person name="Cejkova D."/>
            <person name="Rychlik I."/>
        </authorList>
    </citation>
    <scope>NUCLEOTIDE SEQUENCE</scope>
    <source>
        <strain evidence="1">An559</strain>
    </source>
</reference>
<keyword evidence="2" id="KW-1185">Reference proteome</keyword>
<dbReference type="InterPro" id="IPR023198">
    <property type="entry name" value="PGP-like_dom2"/>
</dbReference>
<dbReference type="EMBL" id="JACJKY010000008">
    <property type="protein sequence ID" value="MBM6920790.1"/>
    <property type="molecule type" value="Genomic_DNA"/>
</dbReference>
<name>A0A938X7Y8_9FIRM</name>
<dbReference type="InterPro" id="IPR036412">
    <property type="entry name" value="HAD-like_sf"/>
</dbReference>
<dbReference type="PANTHER" id="PTHR43434:SF20">
    <property type="entry name" value="5'-NUCLEOTIDASE"/>
    <property type="match status" value="1"/>
</dbReference>
<evidence type="ECO:0000313" key="1">
    <source>
        <dbReference type="EMBL" id="MBM6920790.1"/>
    </source>
</evidence>
<dbReference type="Pfam" id="PF13419">
    <property type="entry name" value="HAD_2"/>
    <property type="match status" value="1"/>
</dbReference>
<dbReference type="SFLD" id="SFLDG01129">
    <property type="entry name" value="C1.5:_HAD__Beta-PGM__Phosphata"/>
    <property type="match status" value="1"/>
</dbReference>
<dbReference type="GO" id="GO:0005829">
    <property type="term" value="C:cytosol"/>
    <property type="evidence" value="ECO:0007669"/>
    <property type="project" value="TreeGrafter"/>
</dbReference>
<reference evidence="1" key="1">
    <citation type="submission" date="2020-08" db="EMBL/GenBank/DDBJ databases">
        <authorList>
            <person name="Cejkova D."/>
            <person name="Kubasova T."/>
            <person name="Jahodarova E."/>
            <person name="Rychlik I."/>
        </authorList>
    </citation>
    <scope>NUCLEOTIDE SEQUENCE</scope>
    <source>
        <strain evidence="1">An559</strain>
    </source>
</reference>
<protein>
    <submittedName>
        <fullName evidence="1">HAD hydrolase-like protein</fullName>
    </submittedName>
</protein>
<gene>
    <name evidence="1" type="ORF">H6A12_06460</name>
</gene>
<dbReference type="GO" id="GO:0016787">
    <property type="term" value="F:hydrolase activity"/>
    <property type="evidence" value="ECO:0007669"/>
    <property type="project" value="UniProtKB-KW"/>
</dbReference>
<dbReference type="GO" id="GO:0004713">
    <property type="term" value="F:protein tyrosine kinase activity"/>
    <property type="evidence" value="ECO:0007669"/>
    <property type="project" value="TreeGrafter"/>
</dbReference>
<dbReference type="InterPro" id="IPR041492">
    <property type="entry name" value="HAD_2"/>
</dbReference>
<accession>A0A938X7Y8</accession>
<dbReference type="Gene3D" id="1.10.150.240">
    <property type="entry name" value="Putative phosphatase, domain 2"/>
    <property type="match status" value="1"/>
</dbReference>
<keyword evidence="1" id="KW-0378">Hydrolase</keyword>
<comment type="caution">
    <text evidence="1">The sequence shown here is derived from an EMBL/GenBank/DDBJ whole genome shotgun (WGS) entry which is preliminary data.</text>
</comment>